<keyword evidence="2" id="KW-1133">Transmembrane helix</keyword>
<dbReference type="Proteomes" id="UP000429811">
    <property type="component" value="Unassembled WGS sequence"/>
</dbReference>
<keyword evidence="2" id="KW-0812">Transmembrane</keyword>
<evidence type="ECO:0000256" key="1">
    <source>
        <dbReference type="SAM" id="Coils"/>
    </source>
</evidence>
<feature type="coiled-coil region" evidence="1">
    <location>
        <begin position="327"/>
        <end position="354"/>
    </location>
</feature>
<sequence length="428" mass="48925">MEEFFLTYVENLMCCILFFANFPRRKHFPAYFLSLAVLAGGVLSVVGHVLSISNFLVFIYYLLEFCVLLVIFHFCFRSSWEQVLCCVSAGRATQHLIYQILQLIGLEIDPAAYVVVNSWGYILGALLTYVPFCVAAYVLFARKIGVFDFDYEKGEFHMRAGLLSAVMVLVCVGITRLVKSVEDRPESAAIAESLYAIICCLLCLTMLFELNRRAKLTKEMEMVRMLWKEDSKQLAERKDAIELINMKCHDIRHKLEDYHLSLTNDEEKEIKSLIQIYDQTYRTGNQTLDVLLADRILLCEKDHIQLSFLGDGECLNFLTESEIFSLFSNALGNAVEASRNLEEAKRQISIIVKRSGDLVSISVTNYYQGELRFEDDLPVTTRPDPEDFHGYGLKSMRAIARKYGGRLKVKAEDGVFSLTIWLVDNQTQ</sequence>
<comment type="caution">
    <text evidence="4">The sequence shown here is derived from an EMBL/GenBank/DDBJ whole genome shotgun (WGS) entry which is preliminary data.</text>
</comment>
<protein>
    <submittedName>
        <fullName evidence="4">GHKL domain-containing protein</fullName>
    </submittedName>
</protein>
<feature type="transmembrane region" description="Helical" evidence="2">
    <location>
        <begin position="121"/>
        <end position="140"/>
    </location>
</feature>
<dbReference type="SUPFAM" id="SSF55874">
    <property type="entry name" value="ATPase domain of HSP90 chaperone/DNA topoisomerase II/histidine kinase"/>
    <property type="match status" value="1"/>
</dbReference>
<feature type="transmembrane region" description="Helical" evidence="2">
    <location>
        <begin position="30"/>
        <end position="52"/>
    </location>
</feature>
<dbReference type="InterPro" id="IPR032834">
    <property type="entry name" value="NatK-like_C"/>
</dbReference>
<gene>
    <name evidence="4" type="ORF">GKE90_16210</name>
</gene>
<evidence type="ECO:0000256" key="2">
    <source>
        <dbReference type="SAM" id="Phobius"/>
    </source>
</evidence>
<dbReference type="InterPro" id="IPR036890">
    <property type="entry name" value="HATPase_C_sf"/>
</dbReference>
<dbReference type="Gene3D" id="3.30.565.10">
    <property type="entry name" value="Histidine kinase-like ATPase, C-terminal domain"/>
    <property type="match status" value="1"/>
</dbReference>
<feature type="transmembrane region" description="Helical" evidence="2">
    <location>
        <begin position="160"/>
        <end position="178"/>
    </location>
</feature>
<feature type="domain" description="Sensor histidine kinase NatK-like C-terminal" evidence="3">
    <location>
        <begin position="322"/>
        <end position="421"/>
    </location>
</feature>
<feature type="transmembrane region" description="Helical" evidence="2">
    <location>
        <begin position="96"/>
        <end position="115"/>
    </location>
</feature>
<dbReference type="Pfam" id="PF14501">
    <property type="entry name" value="HATPase_c_5"/>
    <property type="match status" value="1"/>
</dbReference>
<dbReference type="AlphaFoldDB" id="A0A6I2RKM2"/>
<name>A0A6I2RKM2_FLAPL</name>
<dbReference type="EMBL" id="WKPO01000027">
    <property type="protein sequence ID" value="MSB50226.1"/>
    <property type="molecule type" value="Genomic_DNA"/>
</dbReference>
<keyword evidence="1" id="KW-0175">Coiled coil</keyword>
<reference evidence="4 5" key="1">
    <citation type="journal article" date="2019" name="Nat. Med.">
        <title>A library of human gut bacterial isolates paired with longitudinal multiomics data enables mechanistic microbiome research.</title>
        <authorList>
            <person name="Poyet M."/>
            <person name="Groussin M."/>
            <person name="Gibbons S.M."/>
            <person name="Avila-Pacheco J."/>
            <person name="Jiang X."/>
            <person name="Kearney S.M."/>
            <person name="Perrotta A.R."/>
            <person name="Berdy B."/>
            <person name="Zhao S."/>
            <person name="Lieberman T.D."/>
            <person name="Swanson P.K."/>
            <person name="Smith M."/>
            <person name="Roesemann S."/>
            <person name="Alexander J.E."/>
            <person name="Rich S.A."/>
            <person name="Livny J."/>
            <person name="Vlamakis H."/>
            <person name="Clish C."/>
            <person name="Bullock K."/>
            <person name="Deik A."/>
            <person name="Scott J."/>
            <person name="Pierce K.A."/>
            <person name="Xavier R.J."/>
            <person name="Alm E.J."/>
        </authorList>
    </citation>
    <scope>NUCLEOTIDE SEQUENCE [LARGE SCALE GENOMIC DNA]</scope>
    <source>
        <strain evidence="4 5">BIOML-A5</strain>
    </source>
</reference>
<evidence type="ECO:0000259" key="3">
    <source>
        <dbReference type="Pfam" id="PF14501"/>
    </source>
</evidence>
<accession>A0A6I2RKM2</accession>
<organism evidence="4 5">
    <name type="scientific">Flavonifractor plautii</name>
    <name type="common">Fusobacterium plautii</name>
    <dbReference type="NCBI Taxonomy" id="292800"/>
    <lineage>
        <taxon>Bacteria</taxon>
        <taxon>Bacillati</taxon>
        <taxon>Bacillota</taxon>
        <taxon>Clostridia</taxon>
        <taxon>Eubacteriales</taxon>
        <taxon>Oscillospiraceae</taxon>
        <taxon>Flavonifractor</taxon>
    </lineage>
</organism>
<keyword evidence="2" id="KW-0472">Membrane</keyword>
<feature type="transmembrane region" description="Helical" evidence="2">
    <location>
        <begin position="58"/>
        <end position="76"/>
    </location>
</feature>
<dbReference type="CDD" id="cd16935">
    <property type="entry name" value="HATPase_AgrC-ComD-like"/>
    <property type="match status" value="1"/>
</dbReference>
<proteinExistence type="predicted"/>
<feature type="transmembrane region" description="Helical" evidence="2">
    <location>
        <begin position="190"/>
        <end position="210"/>
    </location>
</feature>
<feature type="transmembrane region" description="Helical" evidence="2">
    <location>
        <begin position="6"/>
        <end position="23"/>
    </location>
</feature>
<evidence type="ECO:0000313" key="5">
    <source>
        <dbReference type="Proteomes" id="UP000429811"/>
    </source>
</evidence>
<evidence type="ECO:0000313" key="4">
    <source>
        <dbReference type="EMBL" id="MSB50226.1"/>
    </source>
</evidence>